<accession>N8VLF8</accession>
<proteinExistence type="predicted"/>
<dbReference type="AlphaFoldDB" id="N8VLF8"/>
<dbReference type="RefSeq" id="WP_004780853.1">
    <property type="nucleotide sequence ID" value="NZ_KB849398.1"/>
</dbReference>
<sequence length="187" mass="20188">MTKKIDIGASISSRTDASATVEYVFAAEEFPCTLTVENHAVTRLVLPELKGLDISELGSVDAHFADIGMLKRVVSSLAQIARLNRFPKLATIHVPSYLEVPNEPENPAPEDQDNIEKTDVLGLGENTAAQDPDEVKATLIEEQPRGILLVAVGDIQFEVKKGQLRENGTLTAGGMTAYEAAKNTTNE</sequence>
<organism evidence="1 2">
    <name type="scientific">Acinetobacter variabilis</name>
    <dbReference type="NCBI Taxonomy" id="70346"/>
    <lineage>
        <taxon>Bacteria</taxon>
        <taxon>Pseudomonadati</taxon>
        <taxon>Pseudomonadota</taxon>
        <taxon>Gammaproteobacteria</taxon>
        <taxon>Moraxellales</taxon>
        <taxon>Moraxellaceae</taxon>
        <taxon>Acinetobacter</taxon>
    </lineage>
</organism>
<reference evidence="1 2" key="1">
    <citation type="submission" date="2013-02" db="EMBL/GenBank/DDBJ databases">
        <title>The Genome Sequence of Acinetobacter sp. NIPH 899.</title>
        <authorList>
            <consortium name="The Broad Institute Genome Sequencing Platform"/>
            <consortium name="The Broad Institute Genome Sequencing Center for Infectious Disease"/>
            <person name="Cerqueira G."/>
            <person name="Feldgarden M."/>
            <person name="Courvalin P."/>
            <person name="Perichon B."/>
            <person name="Grillot-Courvalin C."/>
            <person name="Clermont D."/>
            <person name="Rocha E."/>
            <person name="Yoon E.-J."/>
            <person name="Nemec A."/>
            <person name="Walker B."/>
            <person name="Young S.K."/>
            <person name="Zeng Q."/>
            <person name="Gargeya S."/>
            <person name="Fitzgerald M."/>
            <person name="Haas B."/>
            <person name="Abouelleil A."/>
            <person name="Alvarado L."/>
            <person name="Arachchi H.M."/>
            <person name="Berlin A.M."/>
            <person name="Chapman S.B."/>
            <person name="Dewar J."/>
            <person name="Goldberg J."/>
            <person name="Griggs A."/>
            <person name="Gujja S."/>
            <person name="Hansen M."/>
            <person name="Howarth C."/>
            <person name="Imamovic A."/>
            <person name="Larimer J."/>
            <person name="McCowan C."/>
            <person name="Murphy C."/>
            <person name="Neiman D."/>
            <person name="Pearson M."/>
            <person name="Priest M."/>
            <person name="Roberts A."/>
            <person name="Saif S."/>
            <person name="Shea T."/>
            <person name="Sisk P."/>
            <person name="Sykes S."/>
            <person name="Wortman J."/>
            <person name="Nusbaum C."/>
            <person name="Birren B."/>
        </authorList>
    </citation>
    <scope>NUCLEOTIDE SEQUENCE [LARGE SCALE GENOMIC DNA]</scope>
    <source>
        <strain evidence="1 2">NIPH 899</strain>
    </source>
</reference>
<name>N8VLF8_9GAMM</name>
<dbReference type="HOGENOM" id="CLU_1444805_0_0_6"/>
<evidence type="ECO:0000313" key="2">
    <source>
        <dbReference type="Proteomes" id="UP000013070"/>
    </source>
</evidence>
<dbReference type="EMBL" id="APPE01000031">
    <property type="protein sequence ID" value="ENV00371.1"/>
    <property type="molecule type" value="Genomic_DNA"/>
</dbReference>
<comment type="caution">
    <text evidence="1">The sequence shown here is derived from an EMBL/GenBank/DDBJ whole genome shotgun (WGS) entry which is preliminary data.</text>
</comment>
<evidence type="ECO:0000313" key="1">
    <source>
        <dbReference type="EMBL" id="ENV00371.1"/>
    </source>
</evidence>
<protein>
    <submittedName>
        <fullName evidence="1">Uncharacterized protein</fullName>
    </submittedName>
</protein>
<gene>
    <name evidence="1" type="ORF">F969_00602</name>
</gene>
<dbReference type="PATRIC" id="fig|1217710.3.peg.571"/>
<dbReference type="Proteomes" id="UP000013070">
    <property type="component" value="Unassembled WGS sequence"/>
</dbReference>
<keyword evidence="2" id="KW-1185">Reference proteome</keyword>